<keyword evidence="1" id="KW-0784">Thiamine biosynthesis</keyword>
<dbReference type="InterPro" id="IPR006283">
    <property type="entry name" value="ThiL-like"/>
</dbReference>
<dbReference type="PANTHER" id="PTHR30270">
    <property type="entry name" value="THIAMINE-MONOPHOSPHATE KINASE"/>
    <property type="match status" value="1"/>
</dbReference>
<organism evidence="4 5">
    <name type="scientific">Nitrososphaera viennensis EN76</name>
    <dbReference type="NCBI Taxonomy" id="926571"/>
    <lineage>
        <taxon>Archaea</taxon>
        <taxon>Nitrososphaerota</taxon>
        <taxon>Nitrososphaeria</taxon>
        <taxon>Nitrososphaerales</taxon>
        <taxon>Nitrososphaeraceae</taxon>
        <taxon>Nitrososphaera</taxon>
    </lineage>
</organism>
<keyword evidence="1" id="KW-0547">Nucleotide-binding</keyword>
<feature type="binding site" evidence="1">
    <location>
        <position position="39"/>
    </location>
    <ligand>
        <name>Mg(2+)</name>
        <dbReference type="ChEBI" id="CHEBI:18420"/>
        <label>2</label>
    </ligand>
</feature>
<feature type="binding site" evidence="1">
    <location>
        <position position="67"/>
    </location>
    <ligand>
        <name>Mg(2+)</name>
        <dbReference type="ChEBI" id="CHEBI:18420"/>
        <label>4</label>
    </ligand>
</feature>
<comment type="miscellaneous">
    <text evidence="1">Reaction mechanism of ThiL seems to utilize a direct, inline transfer of the gamma-phosphate of ATP to TMP rather than a phosphorylated enzyme intermediate.</text>
</comment>
<dbReference type="Pfam" id="PF02769">
    <property type="entry name" value="AIRS_C"/>
    <property type="match status" value="1"/>
</dbReference>
<protein>
    <recommendedName>
        <fullName evidence="1">Thiamine-monophosphate kinase</fullName>
        <shortName evidence="1">TMP kinase</shortName>
        <shortName evidence="1">Thiamine-phosphate kinase</shortName>
        <ecNumber evidence="1">2.7.4.16</ecNumber>
    </recommendedName>
</protein>
<keyword evidence="1 4" id="KW-0418">Kinase</keyword>
<feature type="binding site" evidence="1">
    <location>
        <position position="26"/>
    </location>
    <ligand>
        <name>Mg(2+)</name>
        <dbReference type="ChEBI" id="CHEBI:18420"/>
        <label>4</label>
    </ligand>
</feature>
<dbReference type="InterPro" id="IPR036921">
    <property type="entry name" value="PurM-like_N_sf"/>
</dbReference>
<dbReference type="PIRSF" id="PIRSF005303">
    <property type="entry name" value="Thiam_monoph_kin"/>
    <property type="match status" value="1"/>
</dbReference>
<feature type="binding site" evidence="1">
    <location>
        <position position="67"/>
    </location>
    <ligand>
        <name>Mg(2+)</name>
        <dbReference type="ChEBI" id="CHEBI:18420"/>
        <label>2</label>
    </ligand>
</feature>
<dbReference type="InterPro" id="IPR010918">
    <property type="entry name" value="PurM-like_C_dom"/>
</dbReference>
<dbReference type="Gene3D" id="3.30.1330.10">
    <property type="entry name" value="PurM-like, N-terminal domain"/>
    <property type="match status" value="1"/>
</dbReference>
<feature type="binding site" evidence="1">
    <location>
        <begin position="114"/>
        <end position="115"/>
    </location>
    <ligand>
        <name>ATP</name>
        <dbReference type="ChEBI" id="CHEBI:30616"/>
    </ligand>
</feature>
<feature type="binding site" evidence="1">
    <location>
        <position position="46"/>
    </location>
    <ligand>
        <name>substrate</name>
    </ligand>
</feature>
<feature type="binding site" evidence="1">
    <location>
        <position position="26"/>
    </location>
    <ligand>
        <name>Mg(2+)</name>
        <dbReference type="ChEBI" id="CHEBI:18420"/>
        <label>3</label>
    </ligand>
</feature>
<keyword evidence="5" id="KW-1185">Reference proteome</keyword>
<feature type="binding site" evidence="1">
    <location>
        <position position="208"/>
    </location>
    <ligand>
        <name>ATP</name>
        <dbReference type="ChEBI" id="CHEBI:30616"/>
    </ligand>
</feature>
<dbReference type="EC" id="2.7.4.16" evidence="1"/>
<accession>A0A060HQF6</accession>
<keyword evidence="1" id="KW-0479">Metal-binding</keyword>
<dbReference type="GeneID" id="74946796"/>
<comment type="catalytic activity">
    <reaction evidence="1">
        <text>thiamine phosphate + ATP = thiamine diphosphate + ADP</text>
        <dbReference type="Rhea" id="RHEA:15913"/>
        <dbReference type="ChEBI" id="CHEBI:30616"/>
        <dbReference type="ChEBI" id="CHEBI:37575"/>
        <dbReference type="ChEBI" id="CHEBI:58937"/>
        <dbReference type="ChEBI" id="CHEBI:456216"/>
        <dbReference type="EC" id="2.7.4.16"/>
    </reaction>
</comment>
<dbReference type="NCBIfam" id="TIGR01379">
    <property type="entry name" value="thiL"/>
    <property type="match status" value="1"/>
</dbReference>
<dbReference type="CDD" id="cd02194">
    <property type="entry name" value="ThiL"/>
    <property type="match status" value="1"/>
</dbReference>
<feature type="binding site" evidence="1">
    <location>
        <position position="209"/>
    </location>
    <ligand>
        <name>Mg(2+)</name>
        <dbReference type="ChEBI" id="CHEBI:18420"/>
        <label>5</label>
    </ligand>
</feature>
<feature type="domain" description="PurM-like N-terminal" evidence="2">
    <location>
        <begin position="31"/>
        <end position="131"/>
    </location>
</feature>
<name>A0A060HQF6_9ARCH</name>
<evidence type="ECO:0000313" key="5">
    <source>
        <dbReference type="Proteomes" id="UP000027093"/>
    </source>
</evidence>
<dbReference type="AlphaFoldDB" id="A0A060HQF6"/>
<dbReference type="RefSeq" id="WP_075054707.1">
    <property type="nucleotide sequence ID" value="NZ_CP007536.1"/>
</dbReference>
<comment type="function">
    <text evidence="1">Catalyzes the ATP-dependent phosphorylation of thiamine-monophosphate (TMP) to form thiamine-pyrophosphate (TPP), the active form of vitamin B1.</text>
</comment>
<comment type="pathway">
    <text evidence="1">Cofactor biosynthesis; thiamine diphosphate biosynthesis; thiamine diphosphate from thiamine phosphate: step 1/1.</text>
</comment>
<dbReference type="InterPro" id="IPR036676">
    <property type="entry name" value="PurM-like_C_sf"/>
</dbReference>
<evidence type="ECO:0000313" key="4">
    <source>
        <dbReference type="EMBL" id="AIC15776.1"/>
    </source>
</evidence>
<keyword evidence="1" id="KW-0460">Magnesium</keyword>
<dbReference type="Pfam" id="PF00586">
    <property type="entry name" value="AIRS"/>
    <property type="match status" value="1"/>
</dbReference>
<proteinExistence type="inferred from homology"/>
<dbReference type="OrthoDB" id="45909at2157"/>
<sequence length="315" mass="33555">MKKKRLDEKEIIRIFSQALGIADLDDVAKVGRNLVFKADMLVASTDVPPQMSPWQVARKSIVACASDLAAKGARPVAAMISLGLPEEITRTYVEELARGFQIASREFGVKIVGGDTNAARDLVIDCSMIGMTAADNRMPKRGGAKPGDVVVASGKFGYPASGLAVLLKGARAQGAFRAAAVDSALEPKPRQAFGITLARYFSSSIDSSDGLAASLHEIAVQSNVDIKVDYDAARADGVQEFARANGLDAHELVFHGGEEYEIVATMPKSLLPRARATAKKAGCDLHIIGSVKKKGTGRVTSGRRLLENRGYLHFS</sequence>
<feature type="binding site" evidence="1">
    <location>
        <position position="67"/>
    </location>
    <ligand>
        <name>Mg(2+)</name>
        <dbReference type="ChEBI" id="CHEBI:18420"/>
        <label>3</label>
    </ligand>
</feature>
<reference evidence="4 5" key="1">
    <citation type="journal article" date="2014" name="Int. J. Syst. Evol. Microbiol.">
        <title>Nitrososphaera viennensis gen. nov., sp. nov., an aerobic and mesophilic, ammonia-oxidizing archaeon from soil and a member of the archaeal phylum Thaumarchaeota.</title>
        <authorList>
            <person name="Stieglmeier M."/>
            <person name="Klingl A."/>
            <person name="Alves R.J."/>
            <person name="Rittmann S.K."/>
            <person name="Melcher M."/>
            <person name="Leisch N."/>
            <person name="Schleper C."/>
        </authorList>
    </citation>
    <scope>NUCLEOTIDE SEQUENCE [LARGE SCALE GENOMIC DNA]</scope>
    <source>
        <strain evidence="4">EN76</strain>
    </source>
</reference>
<dbReference type="UniPathway" id="UPA00060">
    <property type="reaction ID" value="UER00142"/>
</dbReference>
<dbReference type="KEGG" id="nvn:NVIE_015300"/>
<dbReference type="GO" id="GO:0000287">
    <property type="term" value="F:magnesium ion binding"/>
    <property type="evidence" value="ECO:0007669"/>
    <property type="project" value="UniProtKB-UniRule"/>
</dbReference>
<dbReference type="Gene3D" id="3.90.650.10">
    <property type="entry name" value="PurM-like C-terminal domain"/>
    <property type="match status" value="1"/>
</dbReference>
<dbReference type="HOGENOM" id="CLU_046964_2_1_2"/>
<evidence type="ECO:0000259" key="2">
    <source>
        <dbReference type="Pfam" id="PF00586"/>
    </source>
</evidence>
<dbReference type="Proteomes" id="UP000027093">
    <property type="component" value="Chromosome"/>
</dbReference>
<comment type="similarity">
    <text evidence="1">Belongs to the thiamine-monophosphate kinase family.</text>
</comment>
<feature type="binding site" evidence="1">
    <location>
        <position position="115"/>
    </location>
    <ligand>
        <name>Mg(2+)</name>
        <dbReference type="ChEBI" id="CHEBI:18420"/>
        <label>1</label>
    </ligand>
</feature>
<dbReference type="SUPFAM" id="SSF56042">
    <property type="entry name" value="PurM C-terminal domain-like"/>
    <property type="match status" value="1"/>
</dbReference>
<evidence type="ECO:0000256" key="1">
    <source>
        <dbReference type="HAMAP-Rule" id="MF_02128"/>
    </source>
</evidence>
<dbReference type="InterPro" id="IPR016188">
    <property type="entry name" value="PurM-like_N"/>
</dbReference>
<keyword evidence="1" id="KW-0067">ATP-binding</keyword>
<dbReference type="GO" id="GO:0009229">
    <property type="term" value="P:thiamine diphosphate biosynthetic process"/>
    <property type="evidence" value="ECO:0007669"/>
    <property type="project" value="UniProtKB-UniRule"/>
</dbReference>
<feature type="binding site" evidence="1">
    <location>
        <position position="141"/>
    </location>
    <ligand>
        <name>ATP</name>
        <dbReference type="ChEBI" id="CHEBI:30616"/>
    </ligand>
</feature>
<feature type="binding site" evidence="1">
    <location>
        <position position="311"/>
    </location>
    <ligand>
        <name>substrate</name>
    </ligand>
</feature>
<dbReference type="STRING" id="926571.NVIE_015300"/>
<dbReference type="EMBL" id="CP007536">
    <property type="protein sequence ID" value="AIC15776.1"/>
    <property type="molecule type" value="Genomic_DNA"/>
</dbReference>
<evidence type="ECO:0000259" key="3">
    <source>
        <dbReference type="Pfam" id="PF02769"/>
    </source>
</evidence>
<dbReference type="GO" id="GO:0009228">
    <property type="term" value="P:thiamine biosynthetic process"/>
    <property type="evidence" value="ECO:0007669"/>
    <property type="project" value="UniProtKB-KW"/>
</dbReference>
<comment type="caution">
    <text evidence="1">Lacks conserved residue(s) required for the propagation of feature annotation.</text>
</comment>
<gene>
    <name evidence="1 4" type="primary">thiL</name>
    <name evidence="4" type="ORF">NVIE_015300</name>
</gene>
<dbReference type="GO" id="GO:0009030">
    <property type="term" value="F:thiamine-phosphate kinase activity"/>
    <property type="evidence" value="ECO:0007669"/>
    <property type="project" value="UniProtKB-UniRule"/>
</dbReference>
<dbReference type="SUPFAM" id="SSF55326">
    <property type="entry name" value="PurM N-terminal domain-like"/>
    <property type="match status" value="1"/>
</dbReference>
<dbReference type="HAMAP" id="MF_02128">
    <property type="entry name" value="TMP_kinase"/>
    <property type="match status" value="1"/>
</dbReference>
<feature type="binding site" evidence="1">
    <location>
        <position position="39"/>
    </location>
    <ligand>
        <name>Mg(2+)</name>
        <dbReference type="ChEBI" id="CHEBI:18420"/>
        <label>1</label>
    </ligand>
</feature>
<feature type="domain" description="PurM-like C-terminal" evidence="3">
    <location>
        <begin position="145"/>
        <end position="300"/>
    </location>
</feature>
<dbReference type="PANTHER" id="PTHR30270:SF0">
    <property type="entry name" value="THIAMINE-MONOPHOSPHATE KINASE"/>
    <property type="match status" value="1"/>
</dbReference>
<feature type="binding site" evidence="1">
    <location>
        <position position="258"/>
    </location>
    <ligand>
        <name>substrate</name>
    </ligand>
</feature>
<dbReference type="GO" id="GO:0005524">
    <property type="term" value="F:ATP binding"/>
    <property type="evidence" value="ECO:0007669"/>
    <property type="project" value="UniProtKB-UniRule"/>
</dbReference>
<feature type="binding site" evidence="1">
    <location>
        <position position="206"/>
    </location>
    <ligand>
        <name>Mg(2+)</name>
        <dbReference type="ChEBI" id="CHEBI:18420"/>
        <label>3</label>
    </ligand>
</feature>
<keyword evidence="1 4" id="KW-0808">Transferase</keyword>